<dbReference type="Proteomes" id="UP001143364">
    <property type="component" value="Unassembled WGS sequence"/>
</dbReference>
<dbReference type="EMBL" id="BSFK01000016">
    <property type="protein sequence ID" value="GLK78006.1"/>
    <property type="molecule type" value="Genomic_DNA"/>
</dbReference>
<organism evidence="1 2">
    <name type="scientific">Methylopila jiangsuensis</name>
    <dbReference type="NCBI Taxonomy" id="586230"/>
    <lineage>
        <taxon>Bacteria</taxon>
        <taxon>Pseudomonadati</taxon>
        <taxon>Pseudomonadota</taxon>
        <taxon>Alphaproteobacteria</taxon>
        <taxon>Hyphomicrobiales</taxon>
        <taxon>Methylopilaceae</taxon>
        <taxon>Methylopila</taxon>
    </lineage>
</organism>
<keyword evidence="2" id="KW-1185">Reference proteome</keyword>
<dbReference type="AlphaFoldDB" id="A0A9W6JKD3"/>
<reference evidence="1" key="1">
    <citation type="journal article" date="2014" name="Int. J. Syst. Evol. Microbiol.">
        <title>Complete genome sequence of Corynebacterium casei LMG S-19264T (=DSM 44701T), isolated from a smear-ripened cheese.</title>
        <authorList>
            <consortium name="US DOE Joint Genome Institute (JGI-PGF)"/>
            <person name="Walter F."/>
            <person name="Albersmeier A."/>
            <person name="Kalinowski J."/>
            <person name="Ruckert C."/>
        </authorList>
    </citation>
    <scope>NUCLEOTIDE SEQUENCE</scope>
    <source>
        <strain evidence="1">VKM B-2555</strain>
    </source>
</reference>
<evidence type="ECO:0000313" key="1">
    <source>
        <dbReference type="EMBL" id="GLK78006.1"/>
    </source>
</evidence>
<gene>
    <name evidence="1" type="ORF">GCM10008171_32600</name>
</gene>
<comment type="caution">
    <text evidence="1">The sequence shown here is derived from an EMBL/GenBank/DDBJ whole genome shotgun (WGS) entry which is preliminary data.</text>
</comment>
<accession>A0A9W6JKD3</accession>
<evidence type="ECO:0000313" key="2">
    <source>
        <dbReference type="Proteomes" id="UP001143364"/>
    </source>
</evidence>
<sequence length="144" mass="16027">MLMRDCERREHENRFASVLADDAAPLDRAERFTEARVKKQSGATGAKREINRVPLMIEHVGMKRRHFRKPAWKGLDALAAYEVVIAVERGHGRRSDWCWQDECLTSPTATTGAQNASQIAMMQAVAFALILPPSVRGRGRGAAA</sequence>
<reference evidence="1" key="2">
    <citation type="submission" date="2023-01" db="EMBL/GenBank/DDBJ databases">
        <authorList>
            <person name="Sun Q."/>
            <person name="Evtushenko L."/>
        </authorList>
    </citation>
    <scope>NUCLEOTIDE SEQUENCE</scope>
    <source>
        <strain evidence="1">VKM B-2555</strain>
    </source>
</reference>
<protein>
    <submittedName>
        <fullName evidence="1">Uncharacterized protein</fullName>
    </submittedName>
</protein>
<proteinExistence type="predicted"/>
<name>A0A9W6JKD3_9HYPH</name>